<dbReference type="KEGG" id="nno:NONO_c51750"/>
<protein>
    <submittedName>
        <fullName evidence="2">Putative 2-dehydropantoate 2-reductase</fullName>
    </submittedName>
</protein>
<dbReference type="EMBL" id="CP006850">
    <property type="protein sequence ID" value="AHH19959.1"/>
    <property type="molecule type" value="Genomic_DNA"/>
</dbReference>
<dbReference type="InterPro" id="IPR013332">
    <property type="entry name" value="KPR_N"/>
</dbReference>
<reference evidence="2 3" key="1">
    <citation type="journal article" date="2014" name="Appl. Environ. Microbiol.">
        <title>Insights into the Microbial Degradation of Rubber and Gutta-Percha by Analysis of the Complete Genome of Nocardia nova SH22a.</title>
        <authorList>
            <person name="Luo Q."/>
            <person name="Hiessl S."/>
            <person name="Poehlein A."/>
            <person name="Daniel R."/>
            <person name="Steinbuchel A."/>
        </authorList>
    </citation>
    <scope>NUCLEOTIDE SEQUENCE [LARGE SCALE GENOMIC DNA]</scope>
    <source>
        <strain evidence="2">SH22a</strain>
    </source>
</reference>
<sequence>MTKNMQIAVLGAGSIGSLFASKLAAAGHDVTLVVRNDARRAYLQQHGLVARSRLSGRARTVPVQVISQLRSVYDLVIVAVQRPQIETLIPLLADNESRAIMFMFNCASGADRWADEIGPERLLWGFPAALADMRDQVLEYVVVPRFLRFTQITTIGRIDGRSTPELHAIRNAFDRSGIPTVVHDDIDAWLKTHAAYMAPIMAMGYVPRRGGMGPRFTRRQARELATAMQAAFTAVRATGAHLTPANMRLFDRLSTPVLTTLLWTVFCMPMAKRSLDSHSGAAPREVAVLLDELAELAARAGTDATPFMRLAGRVPARV</sequence>
<evidence type="ECO:0000259" key="1">
    <source>
        <dbReference type="Pfam" id="PF02558"/>
    </source>
</evidence>
<evidence type="ECO:0000313" key="2">
    <source>
        <dbReference type="EMBL" id="AHH19959.1"/>
    </source>
</evidence>
<evidence type="ECO:0000313" key="3">
    <source>
        <dbReference type="Proteomes" id="UP000019150"/>
    </source>
</evidence>
<gene>
    <name evidence="2" type="ORF">NONO_c51750</name>
</gene>
<name>W5TLF2_9NOCA</name>
<dbReference type="Gene3D" id="3.40.50.720">
    <property type="entry name" value="NAD(P)-binding Rossmann-like Domain"/>
    <property type="match status" value="1"/>
</dbReference>
<dbReference type="Proteomes" id="UP000019150">
    <property type="component" value="Chromosome"/>
</dbReference>
<dbReference type="HOGENOM" id="CLU_055593_2_0_11"/>
<dbReference type="RefSeq" id="WP_025351344.1">
    <property type="nucleotide sequence ID" value="NZ_CP006850.1"/>
</dbReference>
<organism evidence="2 3">
    <name type="scientific">Nocardia nova SH22a</name>
    <dbReference type="NCBI Taxonomy" id="1415166"/>
    <lineage>
        <taxon>Bacteria</taxon>
        <taxon>Bacillati</taxon>
        <taxon>Actinomycetota</taxon>
        <taxon>Actinomycetes</taxon>
        <taxon>Mycobacteriales</taxon>
        <taxon>Nocardiaceae</taxon>
        <taxon>Nocardia</taxon>
    </lineage>
</organism>
<dbReference type="Pfam" id="PF02558">
    <property type="entry name" value="ApbA"/>
    <property type="match status" value="1"/>
</dbReference>
<dbReference type="STRING" id="1415166.NONO_c51750"/>
<dbReference type="SUPFAM" id="SSF51735">
    <property type="entry name" value="NAD(P)-binding Rossmann-fold domains"/>
    <property type="match status" value="1"/>
</dbReference>
<dbReference type="PATRIC" id="fig|1415166.3.peg.5336"/>
<proteinExistence type="predicted"/>
<accession>W5TLF2</accession>
<dbReference type="AlphaFoldDB" id="W5TLF2"/>
<keyword evidence="3" id="KW-1185">Reference proteome</keyword>
<dbReference type="eggNOG" id="COG1893">
    <property type="taxonomic scope" value="Bacteria"/>
</dbReference>
<dbReference type="OrthoDB" id="9793586at2"/>
<feature type="domain" description="Ketopantoate reductase N-terminal" evidence="1">
    <location>
        <begin position="7"/>
        <end position="125"/>
    </location>
</feature>
<dbReference type="InterPro" id="IPR036291">
    <property type="entry name" value="NAD(P)-bd_dom_sf"/>
</dbReference>